<organism evidence="2 3">
    <name type="scientific">Candidatus Carbonibacillus altaicus</name>
    <dbReference type="NCBI Taxonomy" id="2163959"/>
    <lineage>
        <taxon>Bacteria</taxon>
        <taxon>Bacillati</taxon>
        <taxon>Bacillota</taxon>
        <taxon>Bacilli</taxon>
        <taxon>Bacillales</taxon>
        <taxon>Candidatus Carbonibacillus</taxon>
    </lineage>
</organism>
<dbReference type="AlphaFoldDB" id="A0A2R6Y2H8"/>
<sequence>MNTQGATGQGPSFGSAQTEGLAPSEGIGLLQRMLERENMLQALRHVEANRGSIA</sequence>
<proteinExistence type="predicted"/>
<feature type="compositionally biased region" description="Polar residues" evidence="1">
    <location>
        <begin position="1"/>
        <end position="18"/>
    </location>
</feature>
<protein>
    <submittedName>
        <fullName evidence="2">Uncharacterized protein</fullName>
    </submittedName>
</protein>
<dbReference type="EMBL" id="PEBX01000017">
    <property type="protein sequence ID" value="PTQ56890.1"/>
    <property type="molecule type" value="Genomic_DNA"/>
</dbReference>
<evidence type="ECO:0000256" key="1">
    <source>
        <dbReference type="SAM" id="MobiDB-lite"/>
    </source>
</evidence>
<gene>
    <name evidence="2" type="ORF">BSOLF_2566</name>
</gene>
<evidence type="ECO:0000313" key="3">
    <source>
        <dbReference type="Proteomes" id="UP000244338"/>
    </source>
</evidence>
<feature type="region of interest" description="Disordered" evidence="1">
    <location>
        <begin position="1"/>
        <end position="24"/>
    </location>
</feature>
<dbReference type="Proteomes" id="UP000244338">
    <property type="component" value="Unassembled WGS sequence"/>
</dbReference>
<accession>A0A2R6Y2H8</accession>
<reference evidence="3" key="1">
    <citation type="journal article" date="2018" name="Sci. Rep.">
        <title>Lignite coal burning seam in the remote Altai Mountains harbors a hydrogen-driven thermophilic microbial community.</title>
        <authorList>
            <person name="Kadnikov V.V."/>
            <person name="Mardanov A.V."/>
            <person name="Ivasenko D.A."/>
            <person name="Antsiferov D.V."/>
            <person name="Beletsky A.V."/>
            <person name="Karnachuk O.V."/>
            <person name="Ravin N.V."/>
        </authorList>
    </citation>
    <scope>NUCLEOTIDE SEQUENCE [LARGE SCALE GENOMIC DNA]</scope>
</reference>
<name>A0A2R6Y2H8_9BACL</name>
<comment type="caution">
    <text evidence="2">The sequence shown here is derived from an EMBL/GenBank/DDBJ whole genome shotgun (WGS) entry which is preliminary data.</text>
</comment>
<evidence type="ECO:0000313" key="2">
    <source>
        <dbReference type="EMBL" id="PTQ56890.1"/>
    </source>
</evidence>